<keyword evidence="1" id="KW-0489">Methyltransferase</keyword>
<evidence type="ECO:0000313" key="1">
    <source>
        <dbReference type="EMBL" id="HAT1685413.1"/>
    </source>
</evidence>
<evidence type="ECO:0000313" key="2">
    <source>
        <dbReference type="Proteomes" id="UP000856143"/>
    </source>
</evidence>
<keyword evidence="1" id="KW-0808">Transferase</keyword>
<dbReference type="SUPFAM" id="SSF53335">
    <property type="entry name" value="S-adenosyl-L-methionine-dependent methyltransferases"/>
    <property type="match status" value="1"/>
</dbReference>
<feature type="non-terminal residue" evidence="1">
    <location>
        <position position="1"/>
    </location>
</feature>
<dbReference type="GO" id="GO:0008168">
    <property type="term" value="F:methyltransferase activity"/>
    <property type="evidence" value="ECO:0007669"/>
    <property type="project" value="UniProtKB-KW"/>
</dbReference>
<gene>
    <name evidence="1" type="ORF">I8Y21_006276</name>
</gene>
<dbReference type="EMBL" id="DACSEO010000200">
    <property type="protein sequence ID" value="HAT1685413.1"/>
    <property type="molecule type" value="Genomic_DNA"/>
</dbReference>
<sequence>ITLSEPACGAGCMVLAFADVLNRAGYASHRYLWVSATDIDPLAAGMAYIQLSLCGVAGEVVIGNALCDERRRVLLTPGHYLGNWSLRLHSLRNKVA</sequence>
<dbReference type="GO" id="GO:0032259">
    <property type="term" value="P:methylation"/>
    <property type="evidence" value="ECO:0007669"/>
    <property type="project" value="UniProtKB-KW"/>
</dbReference>
<dbReference type="AlphaFoldDB" id="A0AAN5RH24"/>
<dbReference type="Gene3D" id="3.40.50.150">
    <property type="entry name" value="Vaccinia Virus protein VP39"/>
    <property type="match status" value="1"/>
</dbReference>
<dbReference type="InterPro" id="IPR029063">
    <property type="entry name" value="SAM-dependent_MTases_sf"/>
</dbReference>
<proteinExistence type="predicted"/>
<dbReference type="Proteomes" id="UP000856143">
    <property type="component" value="Unassembled WGS sequence"/>
</dbReference>
<comment type="caution">
    <text evidence="1">The sequence shown here is derived from an EMBL/GenBank/DDBJ whole genome shotgun (WGS) entry which is preliminary data.</text>
</comment>
<reference evidence="1" key="2">
    <citation type="submission" date="2020-11" db="EMBL/GenBank/DDBJ databases">
        <authorList>
            <consortium name="NCBI Pathogen Detection Project"/>
        </authorList>
    </citation>
    <scope>NUCLEOTIDE SEQUENCE</scope>
    <source>
        <strain evidence="1">R404</strain>
    </source>
</reference>
<accession>A0AAN5RH24</accession>
<protein>
    <submittedName>
        <fullName evidence="1">SAM-dependent DNA methyltransferase</fullName>
    </submittedName>
</protein>
<reference evidence="1" key="1">
    <citation type="journal article" date="2018" name="Genome Biol.">
        <title>SKESA: strategic k-mer extension for scrupulous assemblies.</title>
        <authorList>
            <person name="Souvorov A."/>
            <person name="Agarwala R."/>
            <person name="Lipman D.J."/>
        </authorList>
    </citation>
    <scope>NUCLEOTIDE SEQUENCE</scope>
    <source>
        <strain evidence="1">R404</strain>
    </source>
</reference>
<organism evidence="1 2">
    <name type="scientific">Klebsiella oxytoca</name>
    <dbReference type="NCBI Taxonomy" id="571"/>
    <lineage>
        <taxon>Bacteria</taxon>
        <taxon>Pseudomonadati</taxon>
        <taxon>Pseudomonadota</taxon>
        <taxon>Gammaproteobacteria</taxon>
        <taxon>Enterobacterales</taxon>
        <taxon>Enterobacteriaceae</taxon>
        <taxon>Klebsiella/Raoultella group</taxon>
        <taxon>Klebsiella</taxon>
    </lineage>
</organism>
<name>A0AAN5RH24_KLEOX</name>